<evidence type="ECO:0000256" key="4">
    <source>
        <dbReference type="RuleBase" id="RU000363"/>
    </source>
</evidence>
<organism evidence="5 6">
    <name type="scientific">Vigna angularis var. angularis</name>
    <dbReference type="NCBI Taxonomy" id="157739"/>
    <lineage>
        <taxon>Eukaryota</taxon>
        <taxon>Viridiplantae</taxon>
        <taxon>Streptophyta</taxon>
        <taxon>Embryophyta</taxon>
        <taxon>Tracheophyta</taxon>
        <taxon>Spermatophyta</taxon>
        <taxon>Magnoliopsida</taxon>
        <taxon>eudicotyledons</taxon>
        <taxon>Gunneridae</taxon>
        <taxon>Pentapetalae</taxon>
        <taxon>rosids</taxon>
        <taxon>fabids</taxon>
        <taxon>Fabales</taxon>
        <taxon>Fabaceae</taxon>
        <taxon>Papilionoideae</taxon>
        <taxon>50 kb inversion clade</taxon>
        <taxon>NPAAA clade</taxon>
        <taxon>indigoferoid/millettioid clade</taxon>
        <taxon>Phaseoleae</taxon>
        <taxon>Vigna</taxon>
    </lineage>
</organism>
<dbReference type="Pfam" id="PF13561">
    <property type="entry name" value="adh_short_C2"/>
    <property type="match status" value="1"/>
</dbReference>
<evidence type="ECO:0008006" key="7">
    <source>
        <dbReference type="Google" id="ProtNLM"/>
    </source>
</evidence>
<evidence type="ECO:0000256" key="3">
    <source>
        <dbReference type="ARBA" id="ARBA00023002"/>
    </source>
</evidence>
<dbReference type="EMBL" id="AP015042">
    <property type="protein sequence ID" value="BAT97912.1"/>
    <property type="molecule type" value="Genomic_DNA"/>
</dbReference>
<dbReference type="Pfam" id="PF00106">
    <property type="entry name" value="adh_short"/>
    <property type="match status" value="1"/>
</dbReference>
<evidence type="ECO:0000313" key="6">
    <source>
        <dbReference type="Proteomes" id="UP000291084"/>
    </source>
</evidence>
<sequence length="365" mass="40539">MRGHFFVLKPTKNVGHNTESHRTYREFFVQHKVQKHLIIWPLAQLFKIIYQQLVFDHYFFISYFPRSSVMAETTKGYAVVTGANKGIGFAICKQLASNGFTVVLTARDEKRGVEAVEKLKELGLPGHVVFHQLDVTDPKSITSLADFIKTQYGKLDILVNNAGIPGAHVDGEALSAAGIMENAGRVDWSKIVTETYELAEAGLKTNYYGVKELTKTLIPLLQFSSSPRIVNVSSSMGKLENMKDGRPKEVLSDAENLTEEKIDEILDEFLKAFKEGSLESKGWPQAMSAYSVSKAALNAYTRILAKKYPSFCINAVCPGYVKTDINYNTGFLTPDEGAEAAVRLALLPDGSPSGLFFFRSEEKPF</sequence>
<dbReference type="Proteomes" id="UP000291084">
    <property type="component" value="Chromosome 9"/>
</dbReference>
<protein>
    <recommendedName>
        <fullName evidence="7">(+)-neomenthol dehydrogenase</fullName>
    </recommendedName>
</protein>
<evidence type="ECO:0000256" key="1">
    <source>
        <dbReference type="ARBA" id="ARBA00006484"/>
    </source>
</evidence>
<dbReference type="PRINTS" id="PR00080">
    <property type="entry name" value="SDRFAMILY"/>
</dbReference>
<dbReference type="InterPro" id="IPR036291">
    <property type="entry name" value="NAD(P)-bd_dom_sf"/>
</dbReference>
<keyword evidence="2" id="KW-0521">NADP</keyword>
<evidence type="ECO:0000313" key="5">
    <source>
        <dbReference type="EMBL" id="BAT97912.1"/>
    </source>
</evidence>
<dbReference type="PANTHER" id="PTHR43490:SF123">
    <property type="entry name" value="SHORT CHAIN DEHYDROGENASE"/>
    <property type="match status" value="1"/>
</dbReference>
<dbReference type="Gene3D" id="3.40.50.720">
    <property type="entry name" value="NAD(P)-binding Rossmann-like Domain"/>
    <property type="match status" value="1"/>
</dbReference>
<gene>
    <name evidence="5" type="primary">Vigan.09G149700</name>
    <name evidence="5" type="ORF">VIGAN_09149700</name>
</gene>
<dbReference type="InterPro" id="IPR002347">
    <property type="entry name" value="SDR_fam"/>
</dbReference>
<comment type="similarity">
    <text evidence="1 4">Belongs to the short-chain dehydrogenases/reductases (SDR) family.</text>
</comment>
<dbReference type="InterPro" id="IPR020904">
    <property type="entry name" value="Sc_DH/Rdtase_CS"/>
</dbReference>
<dbReference type="PANTHER" id="PTHR43490">
    <property type="entry name" value="(+)-NEOMENTHOL DEHYDROGENASE"/>
    <property type="match status" value="1"/>
</dbReference>
<dbReference type="GO" id="GO:0016020">
    <property type="term" value="C:membrane"/>
    <property type="evidence" value="ECO:0007669"/>
    <property type="project" value="TreeGrafter"/>
</dbReference>
<dbReference type="CDD" id="cd05324">
    <property type="entry name" value="carb_red_PTCR-like_SDR_c"/>
    <property type="match status" value="1"/>
</dbReference>
<dbReference type="PROSITE" id="PS00061">
    <property type="entry name" value="ADH_SHORT"/>
    <property type="match status" value="1"/>
</dbReference>
<dbReference type="AlphaFoldDB" id="A0A0S3SYB6"/>
<name>A0A0S3SYB6_PHAAN</name>
<evidence type="ECO:0000256" key="2">
    <source>
        <dbReference type="ARBA" id="ARBA00022857"/>
    </source>
</evidence>
<proteinExistence type="inferred from homology"/>
<dbReference type="GO" id="GO:0016616">
    <property type="term" value="F:oxidoreductase activity, acting on the CH-OH group of donors, NAD or NADP as acceptor"/>
    <property type="evidence" value="ECO:0007669"/>
    <property type="project" value="InterPro"/>
</dbReference>
<dbReference type="FunFam" id="3.40.50.720:FF:000312">
    <property type="entry name" value="(+)-neomenthol dehydrogenase"/>
    <property type="match status" value="1"/>
</dbReference>
<keyword evidence="3" id="KW-0560">Oxidoreductase</keyword>
<reference evidence="5 6" key="1">
    <citation type="journal article" date="2015" name="Sci. Rep.">
        <title>The power of single molecule real-time sequencing technology in the de novo assembly of a eukaryotic genome.</title>
        <authorList>
            <person name="Sakai H."/>
            <person name="Naito K."/>
            <person name="Ogiso-Tanaka E."/>
            <person name="Takahashi Y."/>
            <person name="Iseki K."/>
            <person name="Muto C."/>
            <person name="Satou K."/>
            <person name="Teruya K."/>
            <person name="Shiroma A."/>
            <person name="Shimoji M."/>
            <person name="Hirano T."/>
            <person name="Itoh T."/>
            <person name="Kaga A."/>
            <person name="Tomooka N."/>
        </authorList>
    </citation>
    <scope>NUCLEOTIDE SEQUENCE [LARGE SCALE GENOMIC DNA]</scope>
    <source>
        <strain evidence="6">cv. Shumari</strain>
    </source>
</reference>
<accession>A0A0S3SYB6</accession>
<dbReference type="PRINTS" id="PR00081">
    <property type="entry name" value="GDHRDH"/>
</dbReference>
<keyword evidence="6" id="KW-1185">Reference proteome</keyword>
<dbReference type="InterPro" id="IPR045313">
    <property type="entry name" value="CBR1-like"/>
</dbReference>
<dbReference type="OrthoDB" id="1933717at2759"/>
<dbReference type="SUPFAM" id="SSF51735">
    <property type="entry name" value="NAD(P)-binding Rossmann-fold domains"/>
    <property type="match status" value="1"/>
</dbReference>